<dbReference type="EMBL" id="MU866429">
    <property type="protein sequence ID" value="KAK4172398.1"/>
    <property type="molecule type" value="Genomic_DNA"/>
</dbReference>
<dbReference type="Proteomes" id="UP001302321">
    <property type="component" value="Unassembled WGS sequence"/>
</dbReference>
<accession>A0AAN6VZ23</accession>
<comment type="caution">
    <text evidence="1">The sequence shown here is derived from an EMBL/GenBank/DDBJ whole genome shotgun (WGS) entry which is preliminary data.</text>
</comment>
<reference evidence="1" key="2">
    <citation type="submission" date="2023-05" db="EMBL/GenBank/DDBJ databases">
        <authorList>
            <consortium name="Lawrence Berkeley National Laboratory"/>
            <person name="Steindorff A."/>
            <person name="Hensen N."/>
            <person name="Bonometti L."/>
            <person name="Westerberg I."/>
            <person name="Brannstrom I.O."/>
            <person name="Guillou S."/>
            <person name="Cros-Aarteil S."/>
            <person name="Calhoun S."/>
            <person name="Haridas S."/>
            <person name="Kuo A."/>
            <person name="Mondo S."/>
            <person name="Pangilinan J."/>
            <person name="Riley R."/>
            <person name="Labutti K."/>
            <person name="Andreopoulos B."/>
            <person name="Lipzen A."/>
            <person name="Chen C."/>
            <person name="Yanf M."/>
            <person name="Daum C."/>
            <person name="Ng V."/>
            <person name="Clum A."/>
            <person name="Ohm R."/>
            <person name="Martin F."/>
            <person name="Silar P."/>
            <person name="Natvig D."/>
            <person name="Lalanne C."/>
            <person name="Gautier V."/>
            <person name="Ament-Velasquez S.L."/>
            <person name="Kruys A."/>
            <person name="Hutchinson M.I."/>
            <person name="Powell A.J."/>
            <person name="Barry K."/>
            <person name="Miller A.N."/>
            <person name="Grigoriev I.V."/>
            <person name="Debuchy R."/>
            <person name="Gladieux P."/>
            <person name="Thoren M.H."/>
            <person name="Johannesson H."/>
        </authorList>
    </citation>
    <scope>NUCLEOTIDE SEQUENCE</scope>
    <source>
        <strain evidence="1">CBS 892.96</strain>
    </source>
</reference>
<evidence type="ECO:0000313" key="1">
    <source>
        <dbReference type="EMBL" id="KAK4172398.1"/>
    </source>
</evidence>
<gene>
    <name evidence="1" type="ORF">QBC36DRAFT_294393</name>
</gene>
<keyword evidence="2" id="KW-1185">Reference proteome</keyword>
<reference evidence="1" key="1">
    <citation type="journal article" date="2023" name="Mol. Phylogenet. Evol.">
        <title>Genome-scale phylogeny and comparative genomics of the fungal order Sordariales.</title>
        <authorList>
            <person name="Hensen N."/>
            <person name="Bonometti L."/>
            <person name="Westerberg I."/>
            <person name="Brannstrom I.O."/>
            <person name="Guillou S."/>
            <person name="Cros-Aarteil S."/>
            <person name="Calhoun S."/>
            <person name="Haridas S."/>
            <person name="Kuo A."/>
            <person name="Mondo S."/>
            <person name="Pangilinan J."/>
            <person name="Riley R."/>
            <person name="LaButti K."/>
            <person name="Andreopoulos B."/>
            <person name="Lipzen A."/>
            <person name="Chen C."/>
            <person name="Yan M."/>
            <person name="Daum C."/>
            <person name="Ng V."/>
            <person name="Clum A."/>
            <person name="Steindorff A."/>
            <person name="Ohm R.A."/>
            <person name="Martin F."/>
            <person name="Silar P."/>
            <person name="Natvig D.O."/>
            <person name="Lalanne C."/>
            <person name="Gautier V."/>
            <person name="Ament-Velasquez S.L."/>
            <person name="Kruys A."/>
            <person name="Hutchinson M.I."/>
            <person name="Powell A.J."/>
            <person name="Barry K."/>
            <person name="Miller A.N."/>
            <person name="Grigoriev I.V."/>
            <person name="Debuchy R."/>
            <person name="Gladieux P."/>
            <person name="Hiltunen Thoren M."/>
            <person name="Johannesson H."/>
        </authorList>
    </citation>
    <scope>NUCLEOTIDE SEQUENCE</scope>
    <source>
        <strain evidence="1">CBS 892.96</strain>
    </source>
</reference>
<evidence type="ECO:0000313" key="2">
    <source>
        <dbReference type="Proteomes" id="UP001302321"/>
    </source>
</evidence>
<protein>
    <submittedName>
        <fullName evidence="1">Uncharacterized protein</fullName>
    </submittedName>
</protein>
<dbReference type="AlphaFoldDB" id="A0AAN6VZ23"/>
<proteinExistence type="predicted"/>
<sequence length="214" mass="24487">MGCPSNAGMANGTKMGELAGRSLVTLWVIVYKKWNVQVAVIAEANAEFHRRTAESRAERAWEIKGRNVLNFELILFIYHLGARKDAILDALDLEAMRHMNEVLEDAKCYFQRDNQNRWPINQKGKNALKGEAMGLIKKAYVDGGYESSLRCSKGGHPCRLAGYRPCNFNYPECIYVDRFGFLRTALTMYSFNKELYKEVHQEDVPEDWEGADCF</sequence>
<organism evidence="1 2">
    <name type="scientific">Triangularia setosa</name>
    <dbReference type="NCBI Taxonomy" id="2587417"/>
    <lineage>
        <taxon>Eukaryota</taxon>
        <taxon>Fungi</taxon>
        <taxon>Dikarya</taxon>
        <taxon>Ascomycota</taxon>
        <taxon>Pezizomycotina</taxon>
        <taxon>Sordariomycetes</taxon>
        <taxon>Sordariomycetidae</taxon>
        <taxon>Sordariales</taxon>
        <taxon>Podosporaceae</taxon>
        <taxon>Triangularia</taxon>
    </lineage>
</organism>
<name>A0AAN6VZ23_9PEZI</name>